<feature type="region of interest" description="Disordered" evidence="1">
    <location>
        <begin position="38"/>
        <end position="72"/>
    </location>
</feature>
<feature type="compositionally biased region" description="Low complexity" evidence="1">
    <location>
        <begin position="166"/>
        <end position="201"/>
    </location>
</feature>
<comment type="caution">
    <text evidence="3">The sequence shown here is derived from an EMBL/GenBank/DDBJ whole genome shotgun (WGS) entry which is preliminary data.</text>
</comment>
<dbReference type="Gene3D" id="1.10.101.10">
    <property type="entry name" value="PGBD-like superfamily/PGBD"/>
    <property type="match status" value="2"/>
</dbReference>
<reference evidence="3" key="2">
    <citation type="journal article" date="2022" name="Microbiol. Resour. Announc.">
        <title>Metagenome Sequencing to Explore Phylogenomics of Terrestrial Cyanobacteria.</title>
        <authorList>
            <person name="Ward R.D."/>
            <person name="Stajich J.E."/>
            <person name="Johansen J.R."/>
            <person name="Huntemann M."/>
            <person name="Clum A."/>
            <person name="Foster B."/>
            <person name="Foster B."/>
            <person name="Roux S."/>
            <person name="Palaniappan K."/>
            <person name="Varghese N."/>
            <person name="Mukherjee S."/>
            <person name="Reddy T.B.K."/>
            <person name="Daum C."/>
            <person name="Copeland A."/>
            <person name="Chen I.A."/>
            <person name="Ivanova N.N."/>
            <person name="Kyrpides N.C."/>
            <person name="Shapiro N."/>
            <person name="Eloe-Fadrosh E.A."/>
            <person name="Pietrasiak N."/>
        </authorList>
    </citation>
    <scope>NUCLEOTIDE SEQUENCE</scope>
    <source>
        <strain evidence="3">UHER 2000/2452</strain>
    </source>
</reference>
<dbReference type="InterPro" id="IPR036366">
    <property type="entry name" value="PGBDSf"/>
</dbReference>
<dbReference type="InterPro" id="IPR002477">
    <property type="entry name" value="Peptidoglycan-bd-like"/>
</dbReference>
<evidence type="ECO:0000259" key="2">
    <source>
        <dbReference type="Pfam" id="PF01471"/>
    </source>
</evidence>
<feature type="domain" description="Peptidoglycan binding-like" evidence="2">
    <location>
        <begin position="75"/>
        <end position="131"/>
    </location>
</feature>
<feature type="domain" description="Peptidoglycan binding-like" evidence="2">
    <location>
        <begin position="248"/>
        <end position="304"/>
    </location>
</feature>
<accession>A0A951QHB8</accession>
<protein>
    <submittedName>
        <fullName evidence="3">Peptidoglycan-binding protein</fullName>
    </submittedName>
</protein>
<sequence length="306" mass="30644">MISQALFFAFFAHPRFVLRGAIASLSLMLIVASNPSPTYGQEQTGGSQTSASPTATPSVSGDASGDRSILKQGSQGEAVSDLQALLKLLGFYGGAIDGVYQDSTTSAVAAFQQAAGLQADGIVGSETWTRLLPPSPVVSGSSTATAPDAGSTNAASPLNGGAIANSSATPPSSSFPTPTAAPSSTFPSPTAQSPSTSVTPPASTPAVPPASQTPAPQSSPQPSAPQTPTPQPSAPVSVDLPILRVGMRGSAVNGLQERLKAIGAFKGAIDGVFGSETQEAVKSAQRSFNLEPDGIVGPATWTALLR</sequence>
<reference evidence="3" key="1">
    <citation type="submission" date="2021-05" db="EMBL/GenBank/DDBJ databases">
        <authorList>
            <person name="Pietrasiak N."/>
            <person name="Ward R."/>
            <person name="Stajich J.E."/>
            <person name="Kurbessoian T."/>
        </authorList>
    </citation>
    <scope>NUCLEOTIDE SEQUENCE</scope>
    <source>
        <strain evidence="3">UHER 2000/2452</strain>
    </source>
</reference>
<organism evidence="3 4">
    <name type="scientific">Drouetiella hepatica Uher 2000/2452</name>
    <dbReference type="NCBI Taxonomy" id="904376"/>
    <lineage>
        <taxon>Bacteria</taxon>
        <taxon>Bacillati</taxon>
        <taxon>Cyanobacteriota</taxon>
        <taxon>Cyanophyceae</taxon>
        <taxon>Oculatellales</taxon>
        <taxon>Oculatellaceae</taxon>
        <taxon>Drouetiella</taxon>
    </lineage>
</organism>
<dbReference type="Pfam" id="PF01471">
    <property type="entry name" value="PG_binding_1"/>
    <property type="match status" value="2"/>
</dbReference>
<feature type="compositionally biased region" description="Pro residues" evidence="1">
    <location>
        <begin position="217"/>
        <end position="233"/>
    </location>
</feature>
<dbReference type="InterPro" id="IPR036365">
    <property type="entry name" value="PGBD-like_sf"/>
</dbReference>
<feature type="region of interest" description="Disordered" evidence="1">
    <location>
        <begin position="134"/>
        <end position="237"/>
    </location>
</feature>
<name>A0A951QHB8_9CYAN</name>
<dbReference type="EMBL" id="JAHHHD010000047">
    <property type="protein sequence ID" value="MBW4661845.1"/>
    <property type="molecule type" value="Genomic_DNA"/>
</dbReference>
<evidence type="ECO:0000313" key="3">
    <source>
        <dbReference type="EMBL" id="MBW4661845.1"/>
    </source>
</evidence>
<proteinExistence type="predicted"/>
<dbReference type="AlphaFoldDB" id="A0A951QHB8"/>
<evidence type="ECO:0000256" key="1">
    <source>
        <dbReference type="SAM" id="MobiDB-lite"/>
    </source>
</evidence>
<evidence type="ECO:0000313" key="4">
    <source>
        <dbReference type="Proteomes" id="UP000757435"/>
    </source>
</evidence>
<dbReference type="Proteomes" id="UP000757435">
    <property type="component" value="Unassembled WGS sequence"/>
</dbReference>
<feature type="compositionally biased region" description="Low complexity" evidence="1">
    <location>
        <begin position="44"/>
        <end position="58"/>
    </location>
</feature>
<dbReference type="SUPFAM" id="SSF47090">
    <property type="entry name" value="PGBD-like"/>
    <property type="match status" value="2"/>
</dbReference>
<gene>
    <name evidence="3" type="ORF">KME15_24525</name>
</gene>